<gene>
    <name evidence="2" type="ORF">SMC7_00665</name>
</gene>
<dbReference type="Proteomes" id="UP000266328">
    <property type="component" value="Unassembled WGS sequence"/>
</dbReference>
<accession>A0A398CW88</accession>
<comment type="caution">
    <text evidence="2">The sequence shown here is derived from an EMBL/GenBank/DDBJ whole genome shotgun (WGS) entry which is preliminary data.</text>
</comment>
<keyword evidence="3" id="KW-1185">Reference proteome</keyword>
<dbReference type="OrthoDB" id="2364857at2"/>
<reference evidence="2 3" key="1">
    <citation type="submission" date="2018-09" db="EMBL/GenBank/DDBJ databases">
        <title>Discovery and Ecogenomic Context for Candidatus Cryosericales, a Global Caldiserica Order Active in Thawing Permafrost.</title>
        <authorList>
            <person name="Martinez M.A."/>
            <person name="Woodcroft B.J."/>
            <person name="Ignacio Espinoza J.C."/>
            <person name="Zayed A."/>
            <person name="Singleton C.M."/>
            <person name="Boyd J."/>
            <person name="Li Y.-F."/>
            <person name="Purvine S."/>
            <person name="Maughan H."/>
            <person name="Hodgkins S.B."/>
            <person name="Anderson D."/>
            <person name="Sederholm M."/>
            <person name="Temperton B."/>
            <person name="Saleska S.R."/>
            <person name="Tyson G.W."/>
            <person name="Rich V.I."/>
        </authorList>
    </citation>
    <scope>NUCLEOTIDE SEQUENCE [LARGE SCALE GENOMIC DNA]</scope>
    <source>
        <strain evidence="2 3">SMC7</strain>
    </source>
</reference>
<name>A0A398CW88_9BACT</name>
<organism evidence="2 3">
    <name type="scientific">Candidatus Cryosericum terrychapinii</name>
    <dbReference type="NCBI Taxonomy" id="2290919"/>
    <lineage>
        <taxon>Bacteria</taxon>
        <taxon>Pseudomonadati</taxon>
        <taxon>Caldisericota/Cryosericota group</taxon>
        <taxon>Candidatus Cryosericota</taxon>
        <taxon>Candidatus Cryosericia</taxon>
        <taxon>Candidatus Cryosericales</taxon>
        <taxon>Candidatus Cryosericaceae</taxon>
        <taxon>Candidatus Cryosericum</taxon>
    </lineage>
</organism>
<protein>
    <recommendedName>
        <fullName evidence="1">DUF6884 domain-containing protein</fullName>
    </recommendedName>
</protein>
<dbReference type="EMBL" id="QXIS01000004">
    <property type="protein sequence ID" value="RIE06793.1"/>
    <property type="molecule type" value="Genomic_DNA"/>
</dbReference>
<evidence type="ECO:0000313" key="2">
    <source>
        <dbReference type="EMBL" id="RIE06793.1"/>
    </source>
</evidence>
<dbReference type="AlphaFoldDB" id="A0A398CW88"/>
<feature type="domain" description="DUF6884" evidence="1">
    <location>
        <begin position="4"/>
        <end position="113"/>
    </location>
</feature>
<dbReference type="RefSeq" id="WP_119088462.1">
    <property type="nucleotide sequence ID" value="NZ_QXIS01000004.1"/>
</dbReference>
<dbReference type="InterPro" id="IPR049251">
    <property type="entry name" value="DUF6884"/>
</dbReference>
<dbReference type="Pfam" id="PF21818">
    <property type="entry name" value="DUF6884"/>
    <property type="match status" value="1"/>
</dbReference>
<sequence>MRLVIIGCGKSKIWGKKHAEAGPHKAEDVYTSSYATVKRKYAQSQGCDGMILSAKYGFIRPDFIIPNAYNVTFDDPSTCPISVPELKQQVQEQGLGRYDEITVVGGSKYIERTREAF</sequence>
<evidence type="ECO:0000313" key="3">
    <source>
        <dbReference type="Proteomes" id="UP000266328"/>
    </source>
</evidence>
<proteinExistence type="predicted"/>
<evidence type="ECO:0000259" key="1">
    <source>
        <dbReference type="Pfam" id="PF21818"/>
    </source>
</evidence>